<sequence>MLPVSARRLIAGAVTVAGLLSLPLTATGADPATADDRAFATVLHCVGQIDMQVVDVPGGRASGRGKLLCTEPGGQEQAAAIVMSGSVTGGGGSATGTRTSDTISFETGKKSHLTMDRTFTRLSGGTTGPAGSVGNGRVDSGEFAGAGARDEGAAQAGTFVIGATGTSYFMDRYTLTLGR</sequence>
<evidence type="ECO:0000313" key="2">
    <source>
        <dbReference type="EMBL" id="ARZ66031.1"/>
    </source>
</evidence>
<name>A0A1Z2KVQ4_9ACTN</name>
<evidence type="ECO:0000256" key="1">
    <source>
        <dbReference type="SAM" id="SignalP"/>
    </source>
</evidence>
<dbReference type="EMBL" id="CP021744">
    <property type="protein sequence ID" value="ARZ66031.1"/>
    <property type="molecule type" value="Genomic_DNA"/>
</dbReference>
<dbReference type="RefSeq" id="WP_087924707.1">
    <property type="nucleotide sequence ID" value="NZ_CP021744.1"/>
</dbReference>
<feature type="signal peptide" evidence="1">
    <location>
        <begin position="1"/>
        <end position="28"/>
    </location>
</feature>
<proteinExistence type="predicted"/>
<feature type="chain" id="PRO_5012893345" evidence="1">
    <location>
        <begin position="29"/>
        <end position="179"/>
    </location>
</feature>
<reference evidence="2 3" key="1">
    <citation type="submission" date="2017-06" db="EMBL/GenBank/DDBJ databases">
        <title>Streptomyces albireticuli Genome sequencing and assembly.</title>
        <authorList>
            <person name="Wang Y."/>
            <person name="Du B."/>
            <person name="Ding Y."/>
            <person name="Liu H."/>
            <person name="Hou Q."/>
            <person name="Liu K."/>
            <person name="Yao L."/>
            <person name="Wang C."/>
        </authorList>
    </citation>
    <scope>NUCLEOTIDE SEQUENCE [LARGE SCALE GENOMIC DNA]</scope>
    <source>
        <strain evidence="2 3">MDJK11</strain>
    </source>
</reference>
<dbReference type="KEGG" id="salj:SMD11_0365"/>
<gene>
    <name evidence="2" type="ORF">SMD11_0365</name>
</gene>
<keyword evidence="1" id="KW-0732">Signal</keyword>
<accession>A0A1Z2KVQ4</accession>
<protein>
    <submittedName>
        <fullName evidence="2">Uncharacterized protein</fullName>
    </submittedName>
</protein>
<dbReference type="Proteomes" id="UP000195755">
    <property type="component" value="Chromosome"/>
</dbReference>
<dbReference type="AlphaFoldDB" id="A0A1Z2KVQ4"/>
<organism evidence="2 3">
    <name type="scientific">Streptomyces albireticuli</name>
    <dbReference type="NCBI Taxonomy" id="1940"/>
    <lineage>
        <taxon>Bacteria</taxon>
        <taxon>Bacillati</taxon>
        <taxon>Actinomycetota</taxon>
        <taxon>Actinomycetes</taxon>
        <taxon>Kitasatosporales</taxon>
        <taxon>Streptomycetaceae</taxon>
        <taxon>Streptomyces</taxon>
    </lineage>
</organism>
<evidence type="ECO:0000313" key="3">
    <source>
        <dbReference type="Proteomes" id="UP000195755"/>
    </source>
</evidence>